<dbReference type="EMBL" id="JAKROA010000015">
    <property type="protein sequence ID" value="KAL5103818.1"/>
    <property type="molecule type" value="Genomic_DNA"/>
</dbReference>
<sequence length="413" mass="44600">MPGALGNNQCNGQSCCGQSQCTTSFCTPLVTTGCTPQRRVTGVLMPTFAGGKHMCLKPSLSCGVYGNPQPCQPEKLDEFQVEEKKPAKKECPPPPPPEKCQCAPAKRQEPCPPKYPGLEKCGANRPSPTQQKASPTRKECPSPKSPTPSKEKCPPVQCTQPPAKEKCTPQKATAKPNCSPQRSLANECGKRNASALKQCGAPECASPTRSSVAESPISPMNRVCSPLNYQVCASSQAEDPRVNKTCPPTTYVSQMDYCADKKKDNRQSPMNSECMIATPPPPDMRCITEEVNRRIMQLGKECSASSGMSKTPPIKPQHACETYSLGAAACPEAQSAPQMCQQMSGRQTPTNNPCQPKPADNCAPQRPQSSNQLGMDNCPPQRSPNNRSPSPRSDNNTQYEDDNGVTDNSYCWK</sequence>
<name>A0ABR4Q2B3_9CEST</name>
<feature type="region of interest" description="Disordered" evidence="1">
    <location>
        <begin position="334"/>
        <end position="413"/>
    </location>
</feature>
<accession>A0ABR4Q2B3</accession>
<comment type="caution">
    <text evidence="2">The sequence shown here is derived from an EMBL/GenBank/DDBJ whole genome shotgun (WGS) entry which is preliminary data.</text>
</comment>
<keyword evidence="3" id="KW-1185">Reference proteome</keyword>
<organism evidence="2 3">
    <name type="scientific">Taenia crassiceps</name>
    <dbReference type="NCBI Taxonomy" id="6207"/>
    <lineage>
        <taxon>Eukaryota</taxon>
        <taxon>Metazoa</taxon>
        <taxon>Spiralia</taxon>
        <taxon>Lophotrochozoa</taxon>
        <taxon>Platyhelminthes</taxon>
        <taxon>Cestoda</taxon>
        <taxon>Eucestoda</taxon>
        <taxon>Cyclophyllidea</taxon>
        <taxon>Taeniidae</taxon>
        <taxon>Taenia</taxon>
    </lineage>
</organism>
<feature type="region of interest" description="Disordered" evidence="1">
    <location>
        <begin position="122"/>
        <end position="181"/>
    </location>
</feature>
<feature type="compositionally biased region" description="Low complexity" evidence="1">
    <location>
        <begin position="377"/>
        <end position="396"/>
    </location>
</feature>
<proteinExistence type="predicted"/>
<dbReference type="Proteomes" id="UP001651158">
    <property type="component" value="Unassembled WGS sequence"/>
</dbReference>
<evidence type="ECO:0000313" key="2">
    <source>
        <dbReference type="EMBL" id="KAL5103818.1"/>
    </source>
</evidence>
<protein>
    <submittedName>
        <fullName evidence="2">Uncharacterized protein</fullName>
    </submittedName>
</protein>
<feature type="compositionally biased region" description="Polar residues" evidence="1">
    <location>
        <begin position="335"/>
        <end position="354"/>
    </location>
</feature>
<evidence type="ECO:0000313" key="3">
    <source>
        <dbReference type="Proteomes" id="UP001651158"/>
    </source>
</evidence>
<evidence type="ECO:0000256" key="1">
    <source>
        <dbReference type="SAM" id="MobiDB-lite"/>
    </source>
</evidence>
<dbReference type="PRINTS" id="PR00021">
    <property type="entry name" value="PRORICH"/>
</dbReference>
<reference evidence="2 3" key="1">
    <citation type="journal article" date="2022" name="Front. Cell. Infect. Microbiol.">
        <title>The Genomes of Two Strains of Taenia crassiceps the Animal Model for the Study of Human Cysticercosis.</title>
        <authorList>
            <person name="Bobes R.J."/>
            <person name="Estrada K."/>
            <person name="Rios-Valencia D.G."/>
            <person name="Calderon-Gallegos A."/>
            <person name="de la Torre P."/>
            <person name="Carrero J.C."/>
            <person name="Sanchez-Flores A."/>
            <person name="Laclette J.P."/>
        </authorList>
    </citation>
    <scope>NUCLEOTIDE SEQUENCE [LARGE SCALE GENOMIC DNA]</scope>
    <source>
        <strain evidence="2">WFUcys</strain>
    </source>
</reference>
<gene>
    <name evidence="2" type="ORF">TcWFU_000634</name>
</gene>